<protein>
    <submittedName>
        <fullName evidence="3">Phage major capsid protein</fullName>
    </submittedName>
</protein>
<evidence type="ECO:0000313" key="4">
    <source>
        <dbReference type="Proteomes" id="UP001442841"/>
    </source>
</evidence>
<proteinExistence type="predicted"/>
<dbReference type="Gene3D" id="3.30.2400.10">
    <property type="entry name" value="Major capsid protein gp5"/>
    <property type="match status" value="1"/>
</dbReference>
<reference evidence="3 4" key="1">
    <citation type="submission" date="2024-04" db="EMBL/GenBank/DDBJ databases">
        <title>Isolation of an actinomycete strain from pig manure.</title>
        <authorList>
            <person name="Gong T."/>
            <person name="Yu Z."/>
            <person name="An M."/>
            <person name="Wei C."/>
            <person name="Yang W."/>
            <person name="Liu L."/>
        </authorList>
    </citation>
    <scope>NUCLEOTIDE SEQUENCE [LARGE SCALE GENOMIC DNA]</scope>
    <source>
        <strain evidence="3 4">ZF39</strain>
    </source>
</reference>
<dbReference type="Gene3D" id="3.30.2320.10">
    <property type="entry name" value="hypothetical protein PF0899 domain"/>
    <property type="match status" value="1"/>
</dbReference>
<evidence type="ECO:0000256" key="1">
    <source>
        <dbReference type="ARBA" id="ARBA00004328"/>
    </source>
</evidence>
<evidence type="ECO:0000313" key="3">
    <source>
        <dbReference type="EMBL" id="XAN07643.1"/>
    </source>
</evidence>
<dbReference type="InterPro" id="IPR024455">
    <property type="entry name" value="Phage_capsid"/>
</dbReference>
<dbReference type="NCBIfam" id="TIGR01554">
    <property type="entry name" value="major_cap_HK97"/>
    <property type="match status" value="1"/>
</dbReference>
<feature type="domain" description="Phage capsid-like C-terminal" evidence="2">
    <location>
        <begin position="22"/>
        <end position="288"/>
    </location>
</feature>
<gene>
    <name evidence="3" type="ORF">AADG42_10155</name>
</gene>
<organism evidence="3 4">
    <name type="scientific">Ammonicoccus fulvus</name>
    <dbReference type="NCBI Taxonomy" id="3138240"/>
    <lineage>
        <taxon>Bacteria</taxon>
        <taxon>Bacillati</taxon>
        <taxon>Actinomycetota</taxon>
        <taxon>Actinomycetes</taxon>
        <taxon>Propionibacteriales</taxon>
        <taxon>Propionibacteriaceae</taxon>
        <taxon>Ammonicoccus</taxon>
    </lineage>
</organism>
<sequence length="295" mass="30876">MALSAQTTTAAAGSVAAPELTAEQVHKVLIQPLEQASTFLSSGVRIIESAGPVRLPKAPTSVAADLTFVGENELIPEVDPEFDELSLMPSTMKSIKVLTRFSNELARQSIISLDQALKDRLVADVAARVDAQFLGAGGDGTTTPRGLFGFTGTQSVDAAGPLTLDVVLEALGKLVKAYVPSTGLKLFVGADDYLGIRGTKDTTGRYILSPENQSGLASQLLGITPVLTDRIPTGKAALVSPGHIVVVRDASPSIRVLDQTYGDYDQQAIRITSRWDAAPTNPDAVVIISGITAAP</sequence>
<keyword evidence="4" id="KW-1185">Reference proteome</keyword>
<dbReference type="SUPFAM" id="SSF56563">
    <property type="entry name" value="Major capsid protein gp5"/>
    <property type="match status" value="1"/>
</dbReference>
<dbReference type="RefSeq" id="WP_425309096.1">
    <property type="nucleotide sequence ID" value="NZ_CP154795.1"/>
</dbReference>
<dbReference type="EMBL" id="CP154795">
    <property type="protein sequence ID" value="XAN07643.1"/>
    <property type="molecule type" value="Genomic_DNA"/>
</dbReference>
<comment type="subcellular location">
    <subcellularLocation>
        <location evidence="1">Virion</location>
    </subcellularLocation>
</comment>
<name>A0ABZ3FNN2_9ACTN</name>
<evidence type="ECO:0000259" key="2">
    <source>
        <dbReference type="Pfam" id="PF05065"/>
    </source>
</evidence>
<dbReference type="Pfam" id="PF05065">
    <property type="entry name" value="Phage_capsid"/>
    <property type="match status" value="1"/>
</dbReference>
<accession>A0ABZ3FNN2</accession>
<dbReference type="Proteomes" id="UP001442841">
    <property type="component" value="Chromosome"/>
</dbReference>
<dbReference type="InterPro" id="IPR054612">
    <property type="entry name" value="Phage_capsid-like_C"/>
</dbReference>